<dbReference type="NCBIfam" id="TIGR00046">
    <property type="entry name" value="RsmE family RNA methyltransferase"/>
    <property type="match status" value="1"/>
</dbReference>
<dbReference type="GO" id="GO:0005737">
    <property type="term" value="C:cytoplasm"/>
    <property type="evidence" value="ECO:0007669"/>
    <property type="project" value="UniProtKB-SubCell"/>
</dbReference>
<dbReference type="Proteomes" id="UP000886885">
    <property type="component" value="Chromosome 1D"/>
</dbReference>
<evidence type="ECO:0000256" key="6">
    <source>
        <dbReference type="ARBA" id="ARBA00022691"/>
    </source>
</evidence>
<feature type="domain" description="Ribosomal RNA small subunit methyltransferase E methyltransferase" evidence="7">
    <location>
        <begin position="316"/>
        <end position="352"/>
    </location>
</feature>
<keyword evidence="3" id="KW-0698">rRNA processing</keyword>
<gene>
    <name evidence="9" type="ORF">POTOM_005812</name>
</gene>
<comment type="caution">
    <text evidence="9">The sequence shown here is derived from an EMBL/GenBank/DDBJ whole genome shotgun (WGS) entry which is preliminary data.</text>
</comment>
<keyword evidence="6" id="KW-0949">S-adenosyl-L-methionine</keyword>
<dbReference type="Pfam" id="PF04452">
    <property type="entry name" value="Methyltrans_RNA"/>
    <property type="match status" value="2"/>
</dbReference>
<organism evidence="9 10">
    <name type="scientific">Populus tomentosa</name>
    <name type="common">Chinese white poplar</name>
    <dbReference type="NCBI Taxonomy" id="118781"/>
    <lineage>
        <taxon>Eukaryota</taxon>
        <taxon>Viridiplantae</taxon>
        <taxon>Streptophyta</taxon>
        <taxon>Embryophyta</taxon>
        <taxon>Tracheophyta</taxon>
        <taxon>Spermatophyta</taxon>
        <taxon>Magnoliopsida</taxon>
        <taxon>eudicotyledons</taxon>
        <taxon>Gunneridae</taxon>
        <taxon>Pentapetalae</taxon>
        <taxon>rosids</taxon>
        <taxon>fabids</taxon>
        <taxon>Malpighiales</taxon>
        <taxon>Salicaceae</taxon>
        <taxon>Saliceae</taxon>
        <taxon>Populus</taxon>
    </lineage>
</organism>
<comment type="subcellular location">
    <subcellularLocation>
        <location evidence="1">Cytoplasm</location>
    </subcellularLocation>
</comment>
<dbReference type="InterPro" id="IPR046887">
    <property type="entry name" value="RsmE_PUA-like"/>
</dbReference>
<dbReference type="InterPro" id="IPR046886">
    <property type="entry name" value="RsmE_MTase_dom"/>
</dbReference>
<dbReference type="GO" id="GO:0070475">
    <property type="term" value="P:rRNA base methylation"/>
    <property type="evidence" value="ECO:0007669"/>
    <property type="project" value="TreeGrafter"/>
</dbReference>
<proteinExistence type="predicted"/>
<accession>A0A8X8ASH9</accession>
<feature type="domain" description="Ribosomal RNA small subunit methyltransferase E PUA-like" evidence="8">
    <location>
        <begin position="78"/>
        <end position="126"/>
    </location>
</feature>
<keyword evidence="5" id="KW-0808">Transferase</keyword>
<dbReference type="PANTHER" id="PTHR30027:SF3">
    <property type="entry name" value="16S RRNA (URACIL(1498)-N(3))-METHYLTRANSFERASE"/>
    <property type="match status" value="1"/>
</dbReference>
<evidence type="ECO:0008006" key="11">
    <source>
        <dbReference type="Google" id="ProtNLM"/>
    </source>
</evidence>
<dbReference type="OrthoDB" id="3465at2759"/>
<evidence type="ECO:0000256" key="5">
    <source>
        <dbReference type="ARBA" id="ARBA00022679"/>
    </source>
</evidence>
<keyword evidence="10" id="KW-1185">Reference proteome</keyword>
<dbReference type="AlphaFoldDB" id="A0A8X8ASH9"/>
<feature type="domain" description="Ribosomal RNA small subunit methyltransferase E methyltransferase" evidence="7">
    <location>
        <begin position="141"/>
        <end position="214"/>
    </location>
</feature>
<evidence type="ECO:0000256" key="2">
    <source>
        <dbReference type="ARBA" id="ARBA00022490"/>
    </source>
</evidence>
<evidence type="ECO:0000256" key="4">
    <source>
        <dbReference type="ARBA" id="ARBA00022603"/>
    </source>
</evidence>
<reference evidence="9" key="1">
    <citation type="journal article" date="2020" name="bioRxiv">
        <title>Hybrid origin of Populus tomentosa Carr. identified through genome sequencing and phylogenomic analysis.</title>
        <authorList>
            <person name="An X."/>
            <person name="Gao K."/>
            <person name="Chen Z."/>
            <person name="Li J."/>
            <person name="Yang X."/>
            <person name="Yang X."/>
            <person name="Zhou J."/>
            <person name="Guo T."/>
            <person name="Zhao T."/>
            <person name="Huang S."/>
            <person name="Miao D."/>
            <person name="Khan W.U."/>
            <person name="Rao P."/>
            <person name="Ye M."/>
            <person name="Lei B."/>
            <person name="Liao W."/>
            <person name="Wang J."/>
            <person name="Ji L."/>
            <person name="Li Y."/>
            <person name="Guo B."/>
            <person name="Mustafa N.S."/>
            <person name="Li S."/>
            <person name="Yun Q."/>
            <person name="Keller S.R."/>
            <person name="Mao J."/>
            <person name="Zhang R."/>
            <person name="Strauss S.H."/>
        </authorList>
    </citation>
    <scope>NUCLEOTIDE SEQUENCE</scope>
    <source>
        <strain evidence="9">GM15</strain>
        <tissue evidence="9">Leaf</tissue>
    </source>
</reference>
<dbReference type="EMBL" id="JAAWWB010000002">
    <property type="protein sequence ID" value="KAG6789693.1"/>
    <property type="molecule type" value="Genomic_DNA"/>
</dbReference>
<evidence type="ECO:0000259" key="8">
    <source>
        <dbReference type="Pfam" id="PF20260"/>
    </source>
</evidence>
<dbReference type="Pfam" id="PF20260">
    <property type="entry name" value="PUA_4"/>
    <property type="match status" value="1"/>
</dbReference>
<evidence type="ECO:0000256" key="3">
    <source>
        <dbReference type="ARBA" id="ARBA00022552"/>
    </source>
</evidence>
<sequence>MQALNPLQPGFTKLFNRQLLKPLNLRAFSSSADDYSNQSRGGLPRFFSEELPASKAPFGIIYSLLIENVVQGGVVRVQGDEFRHMTKVLRLSSNDRHLVRVELFNGKGSLIEGCIERIDRTGLDFVALEDPKLVPPLSTKWHVFAAFGTLKGDRADWLLEKCTELGAHSVTPLLTERSPSISENRVDRFRRVILAATKQSQRLHEMILNPPTKIVGLLPLEVLMVFENIDASGAHILWHNYSVMISLYCHPIYDLSWDMCTSMVLSLSSLKSQTDFAVPNLDFNSPSRIPSFVDSLSENMLKFLFLDHTCHIHIYFTEKEVNMMMKAGASAVGLGPHRLRVETATMALLATLMLWSDSQ</sequence>
<name>A0A8X8ASH9_POPTO</name>
<protein>
    <recommendedName>
        <fullName evidence="11">16S rRNA (uracil(1498)-N(3))-methyltransferase</fullName>
    </recommendedName>
</protein>
<dbReference type="GO" id="GO:0070042">
    <property type="term" value="F:rRNA (uridine-N3-)-methyltransferase activity"/>
    <property type="evidence" value="ECO:0007669"/>
    <property type="project" value="TreeGrafter"/>
</dbReference>
<evidence type="ECO:0000256" key="1">
    <source>
        <dbReference type="ARBA" id="ARBA00004496"/>
    </source>
</evidence>
<dbReference type="InterPro" id="IPR006700">
    <property type="entry name" value="RsmE"/>
</dbReference>
<keyword evidence="2" id="KW-0963">Cytoplasm</keyword>
<dbReference type="PANTHER" id="PTHR30027">
    <property type="entry name" value="RIBOSOMAL RNA SMALL SUBUNIT METHYLTRANSFERASE E"/>
    <property type="match status" value="1"/>
</dbReference>
<evidence type="ECO:0000313" key="10">
    <source>
        <dbReference type="Proteomes" id="UP000886885"/>
    </source>
</evidence>
<evidence type="ECO:0000259" key="7">
    <source>
        <dbReference type="Pfam" id="PF04452"/>
    </source>
</evidence>
<keyword evidence="4" id="KW-0489">Methyltransferase</keyword>
<evidence type="ECO:0000313" key="9">
    <source>
        <dbReference type="EMBL" id="KAG6789693.1"/>
    </source>
</evidence>